<dbReference type="PIRSF" id="PIRSF000441">
    <property type="entry name" value="CysE"/>
    <property type="match status" value="1"/>
</dbReference>
<protein>
    <recommendedName>
        <fullName evidence="3">Serine acetyltransferase</fullName>
        <ecNumber evidence="3">2.3.1.30</ecNumber>
    </recommendedName>
</protein>
<accession>A0A5C6DXB6</accession>
<dbReference type="RefSeq" id="WP_146600140.1">
    <property type="nucleotide sequence ID" value="NZ_SJPY01000004.1"/>
</dbReference>
<comment type="caution">
    <text evidence="4">The sequence shown here is derived from an EMBL/GenBank/DDBJ whole genome shotgun (WGS) entry which is preliminary data.</text>
</comment>
<keyword evidence="1 3" id="KW-0808">Transferase</keyword>
<organism evidence="4 5">
    <name type="scientific">Novipirellula aureliae</name>
    <dbReference type="NCBI Taxonomy" id="2527966"/>
    <lineage>
        <taxon>Bacteria</taxon>
        <taxon>Pseudomonadati</taxon>
        <taxon>Planctomycetota</taxon>
        <taxon>Planctomycetia</taxon>
        <taxon>Pirellulales</taxon>
        <taxon>Pirellulaceae</taxon>
        <taxon>Novipirellula</taxon>
    </lineage>
</organism>
<evidence type="ECO:0000256" key="1">
    <source>
        <dbReference type="ARBA" id="ARBA00022679"/>
    </source>
</evidence>
<comment type="similarity">
    <text evidence="3">Belongs to the transferase hexapeptide repeat family.</text>
</comment>
<dbReference type="InterPro" id="IPR045304">
    <property type="entry name" value="LbH_SAT"/>
</dbReference>
<dbReference type="Proteomes" id="UP000315471">
    <property type="component" value="Unassembled WGS sequence"/>
</dbReference>
<dbReference type="OrthoDB" id="9801456at2"/>
<gene>
    <name evidence="4" type="primary">cysE_1</name>
    <name evidence="4" type="ORF">Q31b_27370</name>
</gene>
<dbReference type="GO" id="GO:0006535">
    <property type="term" value="P:cysteine biosynthetic process from serine"/>
    <property type="evidence" value="ECO:0007669"/>
    <property type="project" value="InterPro"/>
</dbReference>
<reference evidence="4 5" key="1">
    <citation type="submission" date="2019-02" db="EMBL/GenBank/DDBJ databases">
        <title>Deep-cultivation of Planctomycetes and their phenomic and genomic characterization uncovers novel biology.</title>
        <authorList>
            <person name="Wiegand S."/>
            <person name="Jogler M."/>
            <person name="Boedeker C."/>
            <person name="Pinto D."/>
            <person name="Vollmers J."/>
            <person name="Rivas-Marin E."/>
            <person name="Kohn T."/>
            <person name="Peeters S.H."/>
            <person name="Heuer A."/>
            <person name="Rast P."/>
            <person name="Oberbeckmann S."/>
            <person name="Bunk B."/>
            <person name="Jeske O."/>
            <person name="Meyerdierks A."/>
            <person name="Storesund J.E."/>
            <person name="Kallscheuer N."/>
            <person name="Luecker S."/>
            <person name="Lage O.M."/>
            <person name="Pohl T."/>
            <person name="Merkel B.J."/>
            <person name="Hornburger P."/>
            <person name="Mueller R.-W."/>
            <person name="Bruemmer F."/>
            <person name="Labrenz M."/>
            <person name="Spormann A.M."/>
            <person name="Op Den Camp H."/>
            <person name="Overmann J."/>
            <person name="Amann R."/>
            <person name="Jetten M.S.M."/>
            <person name="Mascher T."/>
            <person name="Medema M.H."/>
            <person name="Devos D.P."/>
            <person name="Kaster A.-K."/>
            <person name="Ovreas L."/>
            <person name="Rohde M."/>
            <person name="Galperin M.Y."/>
            <person name="Jogler C."/>
        </authorList>
    </citation>
    <scope>NUCLEOTIDE SEQUENCE [LARGE SCALE GENOMIC DNA]</scope>
    <source>
        <strain evidence="4 5">Q31b</strain>
    </source>
</reference>
<evidence type="ECO:0000313" key="4">
    <source>
        <dbReference type="EMBL" id="TWU41298.1"/>
    </source>
</evidence>
<dbReference type="GO" id="GO:0005737">
    <property type="term" value="C:cytoplasm"/>
    <property type="evidence" value="ECO:0007669"/>
    <property type="project" value="InterPro"/>
</dbReference>
<dbReference type="GO" id="GO:0009001">
    <property type="term" value="F:serine O-acetyltransferase activity"/>
    <property type="evidence" value="ECO:0007669"/>
    <property type="project" value="UniProtKB-EC"/>
</dbReference>
<keyword evidence="5" id="KW-1185">Reference proteome</keyword>
<evidence type="ECO:0000313" key="5">
    <source>
        <dbReference type="Proteomes" id="UP000315471"/>
    </source>
</evidence>
<dbReference type="Gene3D" id="2.160.10.10">
    <property type="entry name" value="Hexapeptide repeat proteins"/>
    <property type="match status" value="1"/>
</dbReference>
<dbReference type="SUPFAM" id="SSF51161">
    <property type="entry name" value="Trimeric LpxA-like enzymes"/>
    <property type="match status" value="1"/>
</dbReference>
<evidence type="ECO:0000256" key="3">
    <source>
        <dbReference type="PIRNR" id="PIRNR000441"/>
    </source>
</evidence>
<keyword evidence="2 3" id="KW-0012">Acyltransferase</keyword>
<dbReference type="CDD" id="cd03354">
    <property type="entry name" value="LbH_SAT"/>
    <property type="match status" value="1"/>
</dbReference>
<name>A0A5C6DXB6_9BACT</name>
<dbReference type="PANTHER" id="PTHR42811">
    <property type="entry name" value="SERINE ACETYLTRANSFERASE"/>
    <property type="match status" value="1"/>
</dbReference>
<sequence>MITADARAIGVESYLGMAKAYWVNPGFRAVLLFRVASGLAKRGIPFLPGWIRSHTVSSTGADLSPQAIIDSGLVLPHPVGVVIGSGAMLGKNVFLFSGVVIGQRETGAWPTLEDGVNVYAGAKVLGKVRVGKDAKVGANAVVINDVDPHTTVVGIPAEKVNAESEKSHSKKRLHQ</sequence>
<dbReference type="EC" id="2.3.1.30" evidence="3"/>
<dbReference type="EMBL" id="SJPY01000004">
    <property type="protein sequence ID" value="TWU41298.1"/>
    <property type="molecule type" value="Genomic_DNA"/>
</dbReference>
<dbReference type="InterPro" id="IPR005881">
    <property type="entry name" value="Ser_O-AcTrfase"/>
</dbReference>
<comment type="catalytic activity">
    <reaction evidence="3">
        <text>L-serine + acetyl-CoA = O-acetyl-L-serine + CoA</text>
        <dbReference type="Rhea" id="RHEA:24560"/>
        <dbReference type="ChEBI" id="CHEBI:33384"/>
        <dbReference type="ChEBI" id="CHEBI:57287"/>
        <dbReference type="ChEBI" id="CHEBI:57288"/>
        <dbReference type="ChEBI" id="CHEBI:58340"/>
        <dbReference type="EC" id="2.3.1.30"/>
    </reaction>
</comment>
<evidence type="ECO:0000256" key="2">
    <source>
        <dbReference type="ARBA" id="ARBA00023315"/>
    </source>
</evidence>
<dbReference type="InterPro" id="IPR011004">
    <property type="entry name" value="Trimer_LpxA-like_sf"/>
</dbReference>
<dbReference type="AlphaFoldDB" id="A0A5C6DXB6"/>
<proteinExistence type="inferred from homology"/>